<dbReference type="GO" id="GO:0016747">
    <property type="term" value="F:acyltransferase activity, transferring groups other than amino-acyl groups"/>
    <property type="evidence" value="ECO:0007669"/>
    <property type="project" value="TreeGrafter"/>
</dbReference>
<dbReference type="Proteomes" id="UP000886886">
    <property type="component" value="Unassembled WGS sequence"/>
</dbReference>
<proteinExistence type="predicted"/>
<dbReference type="Pfam" id="PF00756">
    <property type="entry name" value="Esterase"/>
    <property type="match status" value="1"/>
</dbReference>
<organism evidence="1 2">
    <name type="scientific">Candidatus Limivivens merdigallinarum</name>
    <dbReference type="NCBI Taxonomy" id="2840859"/>
    <lineage>
        <taxon>Bacteria</taxon>
        <taxon>Bacillati</taxon>
        <taxon>Bacillota</taxon>
        <taxon>Clostridia</taxon>
        <taxon>Lachnospirales</taxon>
        <taxon>Lachnospiraceae</taxon>
        <taxon>Lachnospiraceae incertae sedis</taxon>
        <taxon>Candidatus Limivivens</taxon>
    </lineage>
</organism>
<evidence type="ECO:0000313" key="1">
    <source>
        <dbReference type="EMBL" id="HIQ95879.1"/>
    </source>
</evidence>
<reference evidence="1" key="1">
    <citation type="submission" date="2020-10" db="EMBL/GenBank/DDBJ databases">
        <authorList>
            <person name="Gilroy R."/>
        </authorList>
    </citation>
    <scope>NUCLEOTIDE SEQUENCE</scope>
    <source>
        <strain evidence="1">ChiSjej3B21-11622</strain>
    </source>
</reference>
<dbReference type="PANTHER" id="PTHR48098">
    <property type="entry name" value="ENTEROCHELIN ESTERASE-RELATED"/>
    <property type="match status" value="1"/>
</dbReference>
<dbReference type="Gene3D" id="3.40.50.1820">
    <property type="entry name" value="alpha/beta hydrolase"/>
    <property type="match status" value="1"/>
</dbReference>
<dbReference type="AlphaFoldDB" id="A0A9D0ZU73"/>
<dbReference type="SUPFAM" id="SSF53474">
    <property type="entry name" value="alpha/beta-Hydrolases"/>
    <property type="match status" value="1"/>
</dbReference>
<dbReference type="PANTHER" id="PTHR48098:SF1">
    <property type="entry name" value="DIACYLGLYCEROL ACYLTRANSFERASE_MYCOLYLTRANSFERASE AG85A"/>
    <property type="match status" value="1"/>
</dbReference>
<dbReference type="EMBL" id="DVFT01000074">
    <property type="protein sequence ID" value="HIQ95879.1"/>
    <property type="molecule type" value="Genomic_DNA"/>
</dbReference>
<reference evidence="1" key="2">
    <citation type="journal article" date="2021" name="PeerJ">
        <title>Extensive microbial diversity within the chicken gut microbiome revealed by metagenomics and culture.</title>
        <authorList>
            <person name="Gilroy R."/>
            <person name="Ravi A."/>
            <person name="Getino M."/>
            <person name="Pursley I."/>
            <person name="Horton D.L."/>
            <person name="Alikhan N.F."/>
            <person name="Baker D."/>
            <person name="Gharbi K."/>
            <person name="Hall N."/>
            <person name="Watson M."/>
            <person name="Adriaenssens E.M."/>
            <person name="Foster-Nyarko E."/>
            <person name="Jarju S."/>
            <person name="Secka A."/>
            <person name="Antonio M."/>
            <person name="Oren A."/>
            <person name="Chaudhuri R.R."/>
            <person name="La Ragione R."/>
            <person name="Hildebrand F."/>
            <person name="Pallen M.J."/>
        </authorList>
    </citation>
    <scope>NUCLEOTIDE SEQUENCE</scope>
    <source>
        <strain evidence="1">ChiSjej3B21-11622</strain>
    </source>
</reference>
<evidence type="ECO:0000313" key="2">
    <source>
        <dbReference type="Proteomes" id="UP000886886"/>
    </source>
</evidence>
<protein>
    <submittedName>
        <fullName evidence="1">Acetylesterase</fullName>
    </submittedName>
</protein>
<comment type="caution">
    <text evidence="1">The sequence shown here is derived from an EMBL/GenBank/DDBJ whole genome shotgun (WGS) entry which is preliminary data.</text>
</comment>
<accession>A0A9D0ZU73</accession>
<gene>
    <name evidence="1" type="ORF">IAB26_04880</name>
</gene>
<name>A0A9D0ZU73_9FIRM</name>
<sequence>MALLQVNFFSECLLRTVQIRVILPAEGRVYGKEQPFKTLYLLHGILGNDTDWISGTRIARWAEERNLAVVMPAGENHFYVDCEATGEKYGEFIGKELVETTRKMFPLSRQREDTFIAGLSMGGYGALRNGLKYWETFGAVAALSGALILERARNSDESSKEFIWNRRYYTGVFGDLDRLSGSDKDCEALVRNLKEQEADIPSLYLCCGTEDDLLKQNREFAELLKELEVPFTYEEGPGKHDWDFWDTYIKKVLEWLPLEGEVDRISSGNVKRD</sequence>
<dbReference type="InterPro" id="IPR050583">
    <property type="entry name" value="Mycobacterial_A85_antigen"/>
</dbReference>
<dbReference type="InterPro" id="IPR029058">
    <property type="entry name" value="AB_hydrolase_fold"/>
</dbReference>
<dbReference type="InterPro" id="IPR000801">
    <property type="entry name" value="Esterase-like"/>
</dbReference>